<evidence type="ECO:0000313" key="1">
    <source>
        <dbReference type="EMBL" id="EDK25015.1"/>
    </source>
</evidence>
<evidence type="ECO:0000313" key="2">
    <source>
        <dbReference type="Proteomes" id="UP000003577"/>
    </source>
</evidence>
<dbReference type="AlphaFoldDB" id="A5KKR4"/>
<dbReference type="HOGENOM" id="CLU_2719893_0_0_9"/>
<sequence>MSLVTYIIFAKTLYKIHEKKSGCNEWERMKDETAVFRKQSICQHAQDLRVSKIDNADECSAKKVDKKDGLVR</sequence>
<reference evidence="1 2" key="2">
    <citation type="submission" date="2007-04" db="EMBL/GenBank/DDBJ databases">
        <title>Draft genome sequence of Ruminococcus torques (ATCC 27756).</title>
        <authorList>
            <person name="Sudarsanam P."/>
            <person name="Ley R."/>
            <person name="Guruge J."/>
            <person name="Turnbaugh P.J."/>
            <person name="Mahowald M."/>
            <person name="Liep D."/>
            <person name="Gordon J."/>
        </authorList>
    </citation>
    <scope>NUCLEOTIDE SEQUENCE [LARGE SCALE GENOMIC DNA]</scope>
    <source>
        <strain evidence="1 2">ATCC 27756</strain>
    </source>
</reference>
<reference evidence="1 2" key="1">
    <citation type="submission" date="2007-03" db="EMBL/GenBank/DDBJ databases">
        <authorList>
            <person name="Fulton L."/>
            <person name="Clifton S."/>
            <person name="Fulton B."/>
            <person name="Xu J."/>
            <person name="Minx P."/>
            <person name="Pepin K.H."/>
            <person name="Johnson M."/>
            <person name="Thiruvilangam P."/>
            <person name="Bhonagiri V."/>
            <person name="Nash W.E."/>
            <person name="Mardis E.R."/>
            <person name="Wilson R.K."/>
        </authorList>
    </citation>
    <scope>NUCLEOTIDE SEQUENCE [LARGE SCALE GENOMIC DNA]</scope>
    <source>
        <strain evidence="1 2">ATCC 27756</strain>
    </source>
</reference>
<name>A5KKR4_9FIRM</name>
<dbReference type="EMBL" id="AAVP02000002">
    <property type="protein sequence ID" value="EDK25015.1"/>
    <property type="molecule type" value="Genomic_DNA"/>
</dbReference>
<dbReference type="Proteomes" id="UP000003577">
    <property type="component" value="Unassembled WGS sequence"/>
</dbReference>
<protein>
    <submittedName>
        <fullName evidence="1">Uncharacterized protein</fullName>
    </submittedName>
</protein>
<organism evidence="1 2">
    <name type="scientific">[Ruminococcus] torques ATCC 27756</name>
    <dbReference type="NCBI Taxonomy" id="411460"/>
    <lineage>
        <taxon>Bacteria</taxon>
        <taxon>Bacillati</taxon>
        <taxon>Bacillota</taxon>
        <taxon>Clostridia</taxon>
        <taxon>Lachnospirales</taxon>
        <taxon>Lachnospiraceae</taxon>
        <taxon>Mediterraneibacter</taxon>
    </lineage>
</organism>
<accession>A5KKR4</accession>
<proteinExistence type="predicted"/>
<comment type="caution">
    <text evidence="1">The sequence shown here is derived from an EMBL/GenBank/DDBJ whole genome shotgun (WGS) entry which is preliminary data.</text>
</comment>
<gene>
    <name evidence="1" type="ORF">RUMTOR_00817</name>
</gene>
<dbReference type="PaxDb" id="411460-RUMTOR_00817"/>